<protein>
    <submittedName>
        <fullName evidence="1">Uncharacterized protein</fullName>
    </submittedName>
</protein>
<keyword evidence="1" id="KW-0614">Plasmid</keyword>
<evidence type="ECO:0000313" key="1">
    <source>
        <dbReference type="EMBL" id="AKU09883.1"/>
    </source>
</evidence>
<dbReference type="PATRIC" id="fig|35746.4.peg.4157"/>
<evidence type="ECO:0000313" key="2">
    <source>
        <dbReference type="Proteomes" id="UP000066124"/>
    </source>
</evidence>
<dbReference type="Proteomes" id="UP000066124">
    <property type="component" value="Plasmid pHG4"/>
</dbReference>
<sequence>MDERRADAVICFSEPITNRNRFFGEGVVIEVQYRNQGKDVAAVTADYLQSGYSVYWAHEVDFIENQFQTDRFERAFNERWPTAFAPYFIDADEALRTVKDVEFDPREISQSNWVFVDPRPNCDHGLHTAGAGVPFCLDCGTEVTRHETGRRMYLPLGC</sequence>
<name>A0A0K1J015_HALGI</name>
<accession>A0A0K1J015</accession>
<dbReference type="AlphaFoldDB" id="A0A0K1J015"/>
<geneLocation type="plasmid" evidence="1 2">
    <name>pHG4</name>
</geneLocation>
<gene>
    <name evidence="1" type="ORF">ABY42_18875</name>
</gene>
<dbReference type="KEGG" id="hgi:ABY42_18875"/>
<dbReference type="EMBL" id="CP011951">
    <property type="protein sequence ID" value="AKU09883.1"/>
    <property type="molecule type" value="Genomic_DNA"/>
</dbReference>
<organism evidence="1 2">
    <name type="scientific">Haloferax gibbonsii</name>
    <dbReference type="NCBI Taxonomy" id="35746"/>
    <lineage>
        <taxon>Archaea</taxon>
        <taxon>Methanobacteriati</taxon>
        <taxon>Methanobacteriota</taxon>
        <taxon>Stenosarchaea group</taxon>
        <taxon>Halobacteria</taxon>
        <taxon>Halobacteriales</taxon>
        <taxon>Haloferacaceae</taxon>
        <taxon>Haloferax</taxon>
    </lineage>
</organism>
<reference evidence="2" key="1">
    <citation type="journal article" date="2015" name="J. Biotechnol.">
        <title>Complete genome sequence of Haloferax gibbonsii strain ARA6, a potential producer of polyhydroxyalkanoates and halocins isolated from Araruama, Rio de Janeiro, Brasil.</title>
        <authorList>
            <person name="Pinto L.H."/>
            <person name="D'Alincourt Carvalho-Assef A.P."/>
            <person name="Vieira R.P."/>
            <person name="Clementino M.M."/>
            <person name="Albano R.M."/>
        </authorList>
    </citation>
    <scope>NUCLEOTIDE SEQUENCE [LARGE SCALE GENOMIC DNA]</scope>
    <source>
        <strain evidence="2">ARA6</strain>
        <plasmid evidence="2">Plasmid pHG4</plasmid>
    </source>
</reference>
<proteinExistence type="predicted"/>